<dbReference type="Gene3D" id="3.20.20.80">
    <property type="entry name" value="Glycosidases"/>
    <property type="match status" value="1"/>
</dbReference>
<accession>A0A6A4PVZ7</accession>
<comment type="caution">
    <text evidence="5">The sequence shown here is derived from an EMBL/GenBank/DDBJ whole genome shotgun (WGS) entry which is preliminary data.</text>
</comment>
<dbReference type="SUPFAM" id="SSF51445">
    <property type="entry name" value="(Trans)glycosidases"/>
    <property type="match status" value="1"/>
</dbReference>
<dbReference type="InterPro" id="IPR017853">
    <property type="entry name" value="GH"/>
</dbReference>
<evidence type="ECO:0000256" key="3">
    <source>
        <dbReference type="ARBA" id="ARBA00012756"/>
    </source>
</evidence>
<dbReference type="Proteomes" id="UP000447434">
    <property type="component" value="Chromosome 10"/>
</dbReference>
<evidence type="ECO:0000313" key="5">
    <source>
        <dbReference type="EMBL" id="KAE9605837.1"/>
    </source>
</evidence>
<evidence type="ECO:0000256" key="2">
    <source>
        <dbReference type="ARBA" id="ARBA00009809"/>
    </source>
</evidence>
<dbReference type="PRINTS" id="PR00742">
    <property type="entry name" value="GLHYDRLASE35"/>
</dbReference>
<gene>
    <name evidence="5" type="ORF">Lalb_Chr10g0101521</name>
</gene>
<dbReference type="PANTHER" id="PTHR23421">
    <property type="entry name" value="BETA-GALACTOSIDASE RELATED"/>
    <property type="match status" value="1"/>
</dbReference>
<dbReference type="Pfam" id="PF01301">
    <property type="entry name" value="Glyco_hydro_35"/>
    <property type="match status" value="1"/>
</dbReference>
<dbReference type="OrthoDB" id="1657402at2759"/>
<dbReference type="GO" id="GO:0005975">
    <property type="term" value="P:carbohydrate metabolic process"/>
    <property type="evidence" value="ECO:0007669"/>
    <property type="project" value="InterPro"/>
</dbReference>
<comment type="catalytic activity">
    <reaction evidence="1">
        <text>Hydrolysis of terminal non-reducing beta-D-galactose residues in beta-D-galactosides.</text>
        <dbReference type="EC" id="3.2.1.23"/>
    </reaction>
</comment>
<evidence type="ECO:0000313" key="6">
    <source>
        <dbReference type="Proteomes" id="UP000447434"/>
    </source>
</evidence>
<reference evidence="6" key="1">
    <citation type="journal article" date="2020" name="Nat. Commun.">
        <title>Genome sequence of the cluster root forming white lupin.</title>
        <authorList>
            <person name="Hufnagel B."/>
            <person name="Marques A."/>
            <person name="Soriano A."/>
            <person name="Marques L."/>
            <person name="Divol F."/>
            <person name="Doumas P."/>
            <person name="Sallet E."/>
            <person name="Mancinotti D."/>
            <person name="Carrere S."/>
            <person name="Marande W."/>
            <person name="Arribat S."/>
            <person name="Keller J."/>
            <person name="Huneau C."/>
            <person name="Blein T."/>
            <person name="Aime D."/>
            <person name="Laguerre M."/>
            <person name="Taylor J."/>
            <person name="Schubert V."/>
            <person name="Nelson M."/>
            <person name="Geu-Flores F."/>
            <person name="Crespi M."/>
            <person name="Gallardo-Guerrero K."/>
            <person name="Delaux P.-M."/>
            <person name="Salse J."/>
            <person name="Berges H."/>
            <person name="Guyot R."/>
            <person name="Gouzy J."/>
            <person name="Peret B."/>
        </authorList>
    </citation>
    <scope>NUCLEOTIDE SEQUENCE [LARGE SCALE GENOMIC DNA]</scope>
    <source>
        <strain evidence="6">cv. Amiga</strain>
    </source>
</reference>
<dbReference type="EMBL" id="WOCE01000010">
    <property type="protein sequence ID" value="KAE9605837.1"/>
    <property type="molecule type" value="Genomic_DNA"/>
</dbReference>
<feature type="domain" description="Glycoside hydrolase 35 catalytic" evidence="4">
    <location>
        <begin position="1"/>
        <end position="101"/>
    </location>
</feature>
<comment type="similarity">
    <text evidence="2">Belongs to the glycosyl hydrolase 35 family.</text>
</comment>
<dbReference type="GO" id="GO:0004565">
    <property type="term" value="F:beta-galactosidase activity"/>
    <property type="evidence" value="ECO:0007669"/>
    <property type="project" value="UniProtKB-EC"/>
</dbReference>
<organism evidence="5 6">
    <name type="scientific">Lupinus albus</name>
    <name type="common">White lupine</name>
    <name type="synonym">Lupinus termis</name>
    <dbReference type="NCBI Taxonomy" id="3870"/>
    <lineage>
        <taxon>Eukaryota</taxon>
        <taxon>Viridiplantae</taxon>
        <taxon>Streptophyta</taxon>
        <taxon>Embryophyta</taxon>
        <taxon>Tracheophyta</taxon>
        <taxon>Spermatophyta</taxon>
        <taxon>Magnoliopsida</taxon>
        <taxon>eudicotyledons</taxon>
        <taxon>Gunneridae</taxon>
        <taxon>Pentapetalae</taxon>
        <taxon>rosids</taxon>
        <taxon>fabids</taxon>
        <taxon>Fabales</taxon>
        <taxon>Fabaceae</taxon>
        <taxon>Papilionoideae</taxon>
        <taxon>50 kb inversion clade</taxon>
        <taxon>genistoids sensu lato</taxon>
        <taxon>core genistoids</taxon>
        <taxon>Genisteae</taxon>
        <taxon>Lupinus</taxon>
    </lineage>
</organism>
<dbReference type="InterPro" id="IPR031330">
    <property type="entry name" value="Gly_Hdrlase_35_cat"/>
</dbReference>
<dbReference type="EC" id="3.2.1.23" evidence="3"/>
<keyword evidence="6" id="KW-1185">Reference proteome</keyword>
<evidence type="ECO:0000259" key="4">
    <source>
        <dbReference type="Pfam" id="PF01301"/>
    </source>
</evidence>
<evidence type="ECO:0000256" key="1">
    <source>
        <dbReference type="ARBA" id="ARBA00001412"/>
    </source>
</evidence>
<dbReference type="AlphaFoldDB" id="A0A6A4PVZ7"/>
<dbReference type="InterPro" id="IPR001944">
    <property type="entry name" value="Glycoside_Hdrlase_35"/>
</dbReference>
<proteinExistence type="inferred from homology"/>
<name>A0A6A4PVZ7_LUPAL</name>
<sequence length="138" mass="16207">MWPSLIAKAKKGGIDVIQTYVFWNLHEPIQGQFDFSGRRDLVRFIKEIQKQGLHVTLRIGPFIESEWTYGGLPLWLSHIPGIVFRSDNEPFKVICFFFLYMCYNLISQNKITLFLSSMTHPIDRETNDFFMCILRAKV</sequence>
<protein>
    <recommendedName>
        <fullName evidence="3">beta-galactosidase</fullName>
        <ecNumber evidence="3">3.2.1.23</ecNumber>
    </recommendedName>
</protein>